<dbReference type="EMBL" id="JASJQH010007034">
    <property type="protein sequence ID" value="KAK9719843.1"/>
    <property type="molecule type" value="Genomic_DNA"/>
</dbReference>
<organism evidence="1 2">
    <name type="scientific">Basidiobolus ranarum</name>
    <dbReference type="NCBI Taxonomy" id="34480"/>
    <lineage>
        <taxon>Eukaryota</taxon>
        <taxon>Fungi</taxon>
        <taxon>Fungi incertae sedis</taxon>
        <taxon>Zoopagomycota</taxon>
        <taxon>Entomophthoromycotina</taxon>
        <taxon>Basidiobolomycetes</taxon>
        <taxon>Basidiobolales</taxon>
        <taxon>Basidiobolaceae</taxon>
        <taxon>Basidiobolus</taxon>
    </lineage>
</organism>
<proteinExistence type="predicted"/>
<sequence>MSLYLYLTETDQLRNMTVRRNTYSTQIETLERGVGEALDALSLFVDICNGTQESGLRSYDCHVADCGCHYRADMLIYLIQHYGGDRNKLMEIENYVSQLHQVSKRISEVQEKFKTMTNPREMCSALGIDVHAETVESLHTKLGIQVDSNGWYNNSTDTWDPNNPWMVCKFLTFAYVLRKYMKITMIDGNLIGRLHIKELGGNRVRKEFLEMQKCVSGLSMSYIQCIHEELQLPPMIKSLIEKTIAKSPKEVTTCSTYVGFMPLAWRWQLQKQNILVHIRRFCQEGFHNNYFVLRSHYQPKNQKMKGHKGEGKQFPPWSWDFEQVDHQELIARRSYHGSSLIIAGNSFDGYIDGYLQRMADTNCRKHDEDCEENTNHCKQLLKRDFTDILLHNIAQHEPYPFQYDEEKWETTLRDHCGEQFEEYKTYARNADSLGCGRKMDLFTIQHISAENAVSYVSLMQKMEKAVSL</sequence>
<keyword evidence="2" id="KW-1185">Reference proteome</keyword>
<evidence type="ECO:0000313" key="1">
    <source>
        <dbReference type="EMBL" id="KAK9719843.1"/>
    </source>
</evidence>
<accession>A0ABR2W4F1</accession>
<gene>
    <name evidence="1" type="ORF">K7432_004551</name>
</gene>
<protein>
    <submittedName>
        <fullName evidence="1">Uncharacterized protein</fullName>
    </submittedName>
</protein>
<dbReference type="Proteomes" id="UP001479436">
    <property type="component" value="Unassembled WGS sequence"/>
</dbReference>
<comment type="caution">
    <text evidence="1">The sequence shown here is derived from an EMBL/GenBank/DDBJ whole genome shotgun (WGS) entry which is preliminary data.</text>
</comment>
<reference evidence="1 2" key="1">
    <citation type="submission" date="2023-04" db="EMBL/GenBank/DDBJ databases">
        <title>Genome of Basidiobolus ranarum AG-B5.</title>
        <authorList>
            <person name="Stajich J.E."/>
            <person name="Carter-House D."/>
            <person name="Gryganskyi A."/>
        </authorList>
    </citation>
    <scope>NUCLEOTIDE SEQUENCE [LARGE SCALE GENOMIC DNA]</scope>
    <source>
        <strain evidence="1 2">AG-B5</strain>
    </source>
</reference>
<name>A0ABR2W4F1_9FUNG</name>
<evidence type="ECO:0000313" key="2">
    <source>
        <dbReference type="Proteomes" id="UP001479436"/>
    </source>
</evidence>